<keyword evidence="5" id="KW-1185">Reference proteome</keyword>
<dbReference type="SUPFAM" id="SSF141868">
    <property type="entry name" value="EAL domain-like"/>
    <property type="match status" value="1"/>
</dbReference>
<dbReference type="InterPro" id="IPR050706">
    <property type="entry name" value="Cyclic-di-GMP_PDE-like"/>
</dbReference>
<protein>
    <submittedName>
        <fullName evidence="4">Bifunctional diguanylate cyclase/phosphodiesterase</fullName>
    </submittedName>
</protein>
<dbReference type="PROSITE" id="PS50887">
    <property type="entry name" value="GGDEF"/>
    <property type="match status" value="1"/>
</dbReference>
<evidence type="ECO:0000259" key="3">
    <source>
        <dbReference type="PROSITE" id="PS50887"/>
    </source>
</evidence>
<keyword evidence="1" id="KW-0812">Transmembrane</keyword>
<evidence type="ECO:0000313" key="5">
    <source>
        <dbReference type="Proteomes" id="UP001597186"/>
    </source>
</evidence>
<keyword evidence="1" id="KW-0472">Membrane</keyword>
<proteinExistence type="predicted"/>
<gene>
    <name evidence="4" type="ORF">ACFTOW_17350</name>
</gene>
<dbReference type="InterPro" id="IPR029787">
    <property type="entry name" value="Nucleotide_cyclase"/>
</dbReference>
<dbReference type="PANTHER" id="PTHR33121:SF70">
    <property type="entry name" value="SIGNALING PROTEIN YKOW"/>
    <property type="match status" value="1"/>
</dbReference>
<dbReference type="Pfam" id="PF00563">
    <property type="entry name" value="EAL"/>
    <property type="match status" value="1"/>
</dbReference>
<dbReference type="PROSITE" id="PS50883">
    <property type="entry name" value="EAL"/>
    <property type="match status" value="1"/>
</dbReference>
<dbReference type="SMART" id="SM00267">
    <property type="entry name" value="GGDEF"/>
    <property type="match status" value="1"/>
</dbReference>
<dbReference type="SMART" id="SM00052">
    <property type="entry name" value="EAL"/>
    <property type="match status" value="1"/>
</dbReference>
<comment type="caution">
    <text evidence="4">The sequence shown here is derived from an EMBL/GenBank/DDBJ whole genome shotgun (WGS) entry which is preliminary data.</text>
</comment>
<dbReference type="Proteomes" id="UP001597186">
    <property type="component" value="Unassembled WGS sequence"/>
</dbReference>
<dbReference type="InterPro" id="IPR001633">
    <property type="entry name" value="EAL_dom"/>
</dbReference>
<dbReference type="InterPro" id="IPR043128">
    <property type="entry name" value="Rev_trsase/Diguanyl_cyclase"/>
</dbReference>
<accession>A0ABW4EIY5</accession>
<feature type="domain" description="EAL" evidence="2">
    <location>
        <begin position="237"/>
        <end position="492"/>
    </location>
</feature>
<feature type="domain" description="GGDEF" evidence="3">
    <location>
        <begin position="92"/>
        <end position="228"/>
    </location>
</feature>
<reference evidence="5" key="1">
    <citation type="journal article" date="2019" name="Int. J. Syst. Evol. Microbiol.">
        <title>The Global Catalogue of Microorganisms (GCM) 10K type strain sequencing project: providing services to taxonomists for standard genome sequencing and annotation.</title>
        <authorList>
            <consortium name="The Broad Institute Genomics Platform"/>
            <consortium name="The Broad Institute Genome Sequencing Center for Infectious Disease"/>
            <person name="Wu L."/>
            <person name="Ma J."/>
        </authorList>
    </citation>
    <scope>NUCLEOTIDE SEQUENCE [LARGE SCALE GENOMIC DNA]</scope>
    <source>
        <strain evidence="5">CGMCC 1.12477</strain>
    </source>
</reference>
<keyword evidence="1" id="KW-1133">Transmembrane helix</keyword>
<dbReference type="CDD" id="cd01949">
    <property type="entry name" value="GGDEF"/>
    <property type="match status" value="1"/>
</dbReference>
<evidence type="ECO:0000256" key="1">
    <source>
        <dbReference type="SAM" id="Phobius"/>
    </source>
</evidence>
<dbReference type="InterPro" id="IPR000160">
    <property type="entry name" value="GGDEF_dom"/>
</dbReference>
<organism evidence="4 5">
    <name type="scientific">Lacimonas salitolerans</name>
    <dbReference type="NCBI Taxonomy" id="1323750"/>
    <lineage>
        <taxon>Bacteria</taxon>
        <taxon>Pseudomonadati</taxon>
        <taxon>Pseudomonadota</taxon>
        <taxon>Alphaproteobacteria</taxon>
        <taxon>Rhodobacterales</taxon>
        <taxon>Paracoccaceae</taxon>
        <taxon>Lacimonas</taxon>
    </lineage>
</organism>
<dbReference type="EMBL" id="JBHUDD010000153">
    <property type="protein sequence ID" value="MFD1511152.1"/>
    <property type="molecule type" value="Genomic_DNA"/>
</dbReference>
<feature type="transmembrane region" description="Helical" evidence="1">
    <location>
        <begin position="44"/>
        <end position="61"/>
    </location>
</feature>
<feature type="transmembrane region" description="Helical" evidence="1">
    <location>
        <begin position="21"/>
        <end position="38"/>
    </location>
</feature>
<dbReference type="RefSeq" id="WP_379918044.1">
    <property type="nucleotide sequence ID" value="NZ_JBHUDD010000153.1"/>
</dbReference>
<name>A0ABW4EIY5_9RHOB</name>
<dbReference type="PANTHER" id="PTHR33121">
    <property type="entry name" value="CYCLIC DI-GMP PHOSPHODIESTERASE PDEF"/>
    <property type="match status" value="1"/>
</dbReference>
<dbReference type="Gene3D" id="3.30.70.270">
    <property type="match status" value="1"/>
</dbReference>
<dbReference type="CDD" id="cd01948">
    <property type="entry name" value="EAL"/>
    <property type="match status" value="1"/>
</dbReference>
<dbReference type="InterPro" id="IPR035919">
    <property type="entry name" value="EAL_sf"/>
</dbReference>
<evidence type="ECO:0000259" key="2">
    <source>
        <dbReference type="PROSITE" id="PS50883"/>
    </source>
</evidence>
<sequence length="506" mass="55208">MTPIARRLTLMRGLARRVLSGPPALAFMPAAILASFWLGGEGWLVVLALTLPVLFAALGLFDQPGANALTQPQPNTQEAMERALTRAAQSGRHTACILLELDDFETIRARYGSAGSARIVARVLDRLRSATRDGDHVAQLQPGRFAVVYAPMRHLDLEVAIQMSGRLQTRVEEPVSLDAQAVYLSCSLGFALDSQVRGASARDMLTAADLALEVARANAPSAIRAYAPDMARGPTTPDQLADELASALEKGQIVPWFQPQLSTDTGRVSGFEALARWHHPERGLIPPSEFLPVITRSGQLERLGEVILFNALEALRAWDDAGFEVPRVAVNFAGDELRNPKLIDKIRWELDRFDLTPDRLCIEVLETVVAASPDDIVARNINGLAELGCSIDLDDFGTGHASISSIRRFSVNRLKIDRSFVLKVDRDPEQQRMVAAILTMAERLGLDVLAEGVETAGEHTMLAQLGCNHVQGFGIARPMPVDQTAHWLRDHSTRLAEPPQIGRGTS</sequence>
<dbReference type="Pfam" id="PF00990">
    <property type="entry name" value="GGDEF"/>
    <property type="match status" value="1"/>
</dbReference>
<dbReference type="Gene3D" id="3.20.20.450">
    <property type="entry name" value="EAL domain"/>
    <property type="match status" value="1"/>
</dbReference>
<evidence type="ECO:0000313" key="4">
    <source>
        <dbReference type="EMBL" id="MFD1511152.1"/>
    </source>
</evidence>
<dbReference type="SUPFAM" id="SSF55073">
    <property type="entry name" value="Nucleotide cyclase"/>
    <property type="match status" value="1"/>
</dbReference>